<proteinExistence type="predicted"/>
<feature type="compositionally biased region" description="Low complexity" evidence="1">
    <location>
        <begin position="258"/>
        <end position="278"/>
    </location>
</feature>
<feature type="compositionally biased region" description="Polar residues" evidence="1">
    <location>
        <begin position="196"/>
        <end position="222"/>
    </location>
</feature>
<accession>A0A2G5PFL4</accession>
<evidence type="ECO:0000256" key="1">
    <source>
        <dbReference type="SAM" id="MobiDB-lite"/>
    </source>
</evidence>
<feature type="region of interest" description="Disordered" evidence="1">
    <location>
        <begin position="111"/>
        <end position="282"/>
    </location>
</feature>
<name>A0A2G5PFL4_9MYCO</name>
<dbReference type="STRING" id="85968.GCA_900073015_02467"/>
<dbReference type="AlphaFoldDB" id="A0A2G5PFL4"/>
<protein>
    <submittedName>
        <fullName evidence="2">Uncharacterized protein</fullName>
    </submittedName>
</protein>
<dbReference type="Proteomes" id="UP000230551">
    <property type="component" value="Unassembled WGS sequence"/>
</dbReference>
<evidence type="ECO:0000313" key="3">
    <source>
        <dbReference type="Proteomes" id="UP000230551"/>
    </source>
</evidence>
<gene>
    <name evidence="2" type="ORF">CQY22_003530</name>
</gene>
<organism evidence="2 3">
    <name type="scientific">Mycolicibacterium brumae</name>
    <dbReference type="NCBI Taxonomy" id="85968"/>
    <lineage>
        <taxon>Bacteria</taxon>
        <taxon>Bacillati</taxon>
        <taxon>Actinomycetota</taxon>
        <taxon>Actinomycetes</taxon>
        <taxon>Mycobacteriales</taxon>
        <taxon>Mycobacteriaceae</taxon>
        <taxon>Mycolicibacterium</taxon>
    </lineage>
</organism>
<dbReference type="EMBL" id="PDCN02000003">
    <property type="protein sequence ID" value="PIB76734.1"/>
    <property type="molecule type" value="Genomic_DNA"/>
</dbReference>
<feature type="compositionally biased region" description="Polar residues" evidence="1">
    <location>
        <begin position="229"/>
        <end position="240"/>
    </location>
</feature>
<reference evidence="2 3" key="1">
    <citation type="journal article" date="2017" name="Infect. Genet. Evol.">
        <title>The new phylogeny of the genus Mycobacterium: The old and the news.</title>
        <authorList>
            <person name="Tortoli E."/>
            <person name="Fedrizzi T."/>
            <person name="Meehan C.J."/>
            <person name="Trovato A."/>
            <person name="Grottola A."/>
            <person name="Giacobazzi E."/>
            <person name="Serpini G.F."/>
            <person name="Tagliazucchi S."/>
            <person name="Fabio A."/>
            <person name="Bettua C."/>
            <person name="Bertorelli R."/>
            <person name="Frascaro F."/>
            <person name="De Sanctis V."/>
            <person name="Pecorari M."/>
            <person name="Jousson O."/>
            <person name="Segata N."/>
            <person name="Cirillo D.M."/>
        </authorList>
    </citation>
    <scope>NUCLEOTIDE SEQUENCE [LARGE SCALE GENOMIC DNA]</scope>
    <source>
        <strain evidence="2 3">CIP1034565</strain>
    </source>
</reference>
<sequence length="315" mass="32012">MQQKLRAFAAAGVSLAVGGAIVALPFTALKNDEVAIPQRTAVYDPASLDSETADLIRTVTENSGYTNGEQGYPLASPPSGEIPAAVVEELRGPDASAPDDLSAVLSNLAEGPQRPEDHHRKGTPPGLAISDAGPKSGDDVDNLLDLVAGIEPETPQPPPGATFEDPGAQTGPTLSGPPGTPDIGDFDSGNADPDTTDLSDGPSNTGGDTNTGQGALETNTGGLTPPSAEPTSISEGTAQKPNGKRRDLASNGESGIPAANAKAGADADKQQSQSSKAATKIVDRVNGAVDKVEKTVKRVLEKLTPKRTATVDKSE</sequence>
<keyword evidence="3" id="KW-1185">Reference proteome</keyword>
<evidence type="ECO:0000313" key="2">
    <source>
        <dbReference type="EMBL" id="PIB76734.1"/>
    </source>
</evidence>
<comment type="caution">
    <text evidence="2">The sequence shown here is derived from an EMBL/GenBank/DDBJ whole genome shotgun (WGS) entry which is preliminary data.</text>
</comment>